<comment type="function">
    <text evidence="7">Involved in pre-mRNA splicing.</text>
</comment>
<comment type="subunit">
    <text evidence="7">Associated with the spliceosome.</text>
</comment>
<evidence type="ECO:0000256" key="7">
    <source>
        <dbReference type="RuleBase" id="RU367071"/>
    </source>
</evidence>
<comment type="caution">
    <text evidence="9">The sequence shown here is derived from an EMBL/GenBank/DDBJ whole genome shotgun (WGS) entry which is preliminary data.</text>
</comment>
<dbReference type="GO" id="GO:0005681">
    <property type="term" value="C:spliceosomal complex"/>
    <property type="evidence" value="ECO:0007669"/>
    <property type="project" value="UniProtKB-UniRule"/>
</dbReference>
<evidence type="ECO:0000256" key="6">
    <source>
        <dbReference type="ARBA" id="ARBA00023242"/>
    </source>
</evidence>
<evidence type="ECO:0000256" key="4">
    <source>
        <dbReference type="ARBA" id="ARBA00022728"/>
    </source>
</evidence>
<dbReference type="EMBL" id="CACRXK020014012">
    <property type="protein sequence ID" value="CAB4026100.1"/>
    <property type="molecule type" value="Genomic_DNA"/>
</dbReference>
<keyword evidence="5 7" id="KW-0508">mRNA splicing</keyword>
<keyword evidence="3 7" id="KW-0507">mRNA processing</keyword>
<dbReference type="GO" id="GO:0030628">
    <property type="term" value="F:pre-mRNA 3'-splice site binding"/>
    <property type="evidence" value="ECO:0007669"/>
    <property type="project" value="UniProtKB-UniRule"/>
</dbReference>
<keyword evidence="4 7" id="KW-0747">Spliceosome</keyword>
<dbReference type="Proteomes" id="UP001152795">
    <property type="component" value="Unassembled WGS sequence"/>
</dbReference>
<evidence type="ECO:0000256" key="8">
    <source>
        <dbReference type="SAM" id="MobiDB-lite"/>
    </source>
</evidence>
<feature type="non-terminal residue" evidence="9">
    <location>
        <position position="1"/>
    </location>
</feature>
<dbReference type="InterPro" id="IPR039974">
    <property type="entry name" value="Splicing_factor_SLU7"/>
</dbReference>
<protein>
    <recommendedName>
        <fullName evidence="7">Pre-mRNA-splicing factor SLU7</fullName>
    </recommendedName>
</protein>
<name>A0A7D9JBJ4_PARCT</name>
<dbReference type="AlphaFoldDB" id="A0A7D9JBJ4"/>
<feature type="region of interest" description="Disordered" evidence="8">
    <location>
        <begin position="1"/>
        <end position="46"/>
    </location>
</feature>
<keyword evidence="6 7" id="KW-0539">Nucleus</keyword>
<sequence length="60" mass="6739">MALSAATSQQKMTRTDWKKEKELEEARKAGTAPALQDETGKDINPHIPQYISDAPWYYGA</sequence>
<evidence type="ECO:0000256" key="3">
    <source>
        <dbReference type="ARBA" id="ARBA00022664"/>
    </source>
</evidence>
<dbReference type="GO" id="GO:0000398">
    <property type="term" value="P:mRNA splicing, via spliceosome"/>
    <property type="evidence" value="ECO:0007669"/>
    <property type="project" value="UniProtKB-UniRule"/>
</dbReference>
<dbReference type="PANTHER" id="PTHR12942">
    <property type="entry name" value="STEP II SPLICING FACTOR SLU7"/>
    <property type="match status" value="1"/>
</dbReference>
<dbReference type="OrthoDB" id="249612at2759"/>
<dbReference type="PANTHER" id="PTHR12942:SF2">
    <property type="entry name" value="PRE-MRNA-SPLICING FACTOR SLU7"/>
    <property type="match status" value="1"/>
</dbReference>
<evidence type="ECO:0000256" key="2">
    <source>
        <dbReference type="ARBA" id="ARBA00007203"/>
    </source>
</evidence>
<keyword evidence="10" id="KW-1185">Reference proteome</keyword>
<feature type="compositionally biased region" description="Polar residues" evidence="8">
    <location>
        <begin position="1"/>
        <end position="12"/>
    </location>
</feature>
<feature type="compositionally biased region" description="Basic and acidic residues" evidence="8">
    <location>
        <begin position="13"/>
        <end position="28"/>
    </location>
</feature>
<evidence type="ECO:0000256" key="5">
    <source>
        <dbReference type="ARBA" id="ARBA00023187"/>
    </source>
</evidence>
<evidence type="ECO:0000256" key="1">
    <source>
        <dbReference type="ARBA" id="ARBA00004123"/>
    </source>
</evidence>
<comment type="similarity">
    <text evidence="2 7">Belongs to the SLU7 family.</text>
</comment>
<reference evidence="9" key="1">
    <citation type="submission" date="2020-04" db="EMBL/GenBank/DDBJ databases">
        <authorList>
            <person name="Alioto T."/>
            <person name="Alioto T."/>
            <person name="Gomez Garrido J."/>
        </authorList>
    </citation>
    <scope>NUCLEOTIDE SEQUENCE</scope>
    <source>
        <strain evidence="9">A484AB</strain>
    </source>
</reference>
<comment type="subcellular location">
    <subcellularLocation>
        <location evidence="1 7">Nucleus</location>
    </subcellularLocation>
</comment>
<accession>A0A7D9JBJ4</accession>
<gene>
    <name evidence="9" type="ORF">PACLA_8A088285</name>
</gene>
<evidence type="ECO:0000313" key="10">
    <source>
        <dbReference type="Proteomes" id="UP001152795"/>
    </source>
</evidence>
<proteinExistence type="inferred from homology"/>
<evidence type="ECO:0000313" key="9">
    <source>
        <dbReference type="EMBL" id="CAB4026100.1"/>
    </source>
</evidence>
<organism evidence="9 10">
    <name type="scientific">Paramuricea clavata</name>
    <name type="common">Red gorgonian</name>
    <name type="synonym">Violescent sea-whip</name>
    <dbReference type="NCBI Taxonomy" id="317549"/>
    <lineage>
        <taxon>Eukaryota</taxon>
        <taxon>Metazoa</taxon>
        <taxon>Cnidaria</taxon>
        <taxon>Anthozoa</taxon>
        <taxon>Octocorallia</taxon>
        <taxon>Malacalcyonacea</taxon>
        <taxon>Plexauridae</taxon>
        <taxon>Paramuricea</taxon>
    </lineage>
</organism>